<gene>
    <name evidence="5" type="ORF">ACFSJ0_19110</name>
</gene>
<accession>A0ABW4G8U6</accession>
<dbReference type="InterPro" id="IPR006059">
    <property type="entry name" value="SBP"/>
</dbReference>
<name>A0ABW4G8U6_9ACTN</name>
<dbReference type="Pfam" id="PF13416">
    <property type="entry name" value="SBP_bac_8"/>
    <property type="match status" value="1"/>
</dbReference>
<feature type="signal peptide" evidence="4">
    <location>
        <begin position="1"/>
        <end position="20"/>
    </location>
</feature>
<dbReference type="PROSITE" id="PS51257">
    <property type="entry name" value="PROKAR_LIPOPROTEIN"/>
    <property type="match status" value="1"/>
</dbReference>
<feature type="chain" id="PRO_5046793795" evidence="4">
    <location>
        <begin position="21"/>
        <end position="441"/>
    </location>
</feature>
<evidence type="ECO:0000313" key="6">
    <source>
        <dbReference type="Proteomes" id="UP001597097"/>
    </source>
</evidence>
<evidence type="ECO:0000256" key="4">
    <source>
        <dbReference type="SAM" id="SignalP"/>
    </source>
</evidence>
<dbReference type="PANTHER" id="PTHR43649">
    <property type="entry name" value="ARABINOSE-BINDING PROTEIN-RELATED"/>
    <property type="match status" value="1"/>
</dbReference>
<evidence type="ECO:0000313" key="5">
    <source>
        <dbReference type="EMBL" id="MFD1539174.1"/>
    </source>
</evidence>
<dbReference type="CDD" id="cd14748">
    <property type="entry name" value="PBP2_UgpB"/>
    <property type="match status" value="1"/>
</dbReference>
<dbReference type="InterPro" id="IPR050490">
    <property type="entry name" value="Bact_solute-bd_prot1"/>
</dbReference>
<comment type="similarity">
    <text evidence="1">Belongs to the bacterial solute-binding protein 1 family.</text>
</comment>
<dbReference type="EMBL" id="JBHUCM010000016">
    <property type="protein sequence ID" value="MFD1539174.1"/>
    <property type="molecule type" value="Genomic_DNA"/>
</dbReference>
<evidence type="ECO:0000256" key="3">
    <source>
        <dbReference type="ARBA" id="ARBA00022729"/>
    </source>
</evidence>
<proteinExistence type="inferred from homology"/>
<keyword evidence="3 4" id="KW-0732">Signal</keyword>
<evidence type="ECO:0000256" key="2">
    <source>
        <dbReference type="ARBA" id="ARBA00022448"/>
    </source>
</evidence>
<keyword evidence="2" id="KW-0813">Transport</keyword>
<comment type="caution">
    <text evidence="5">The sequence shown here is derived from an EMBL/GenBank/DDBJ whole genome shotgun (WGS) entry which is preliminary data.</text>
</comment>
<dbReference type="PROSITE" id="PS01037">
    <property type="entry name" value="SBP_BACTERIAL_1"/>
    <property type="match status" value="1"/>
</dbReference>
<organism evidence="5 6">
    <name type="scientific">Nonomuraea guangzhouensis</name>
    <dbReference type="NCBI Taxonomy" id="1291555"/>
    <lineage>
        <taxon>Bacteria</taxon>
        <taxon>Bacillati</taxon>
        <taxon>Actinomycetota</taxon>
        <taxon>Actinomycetes</taxon>
        <taxon>Streptosporangiales</taxon>
        <taxon>Streptosporangiaceae</taxon>
        <taxon>Nonomuraea</taxon>
    </lineage>
</organism>
<dbReference type="RefSeq" id="WP_219533048.1">
    <property type="nucleotide sequence ID" value="NZ_JAHKRM010000016.1"/>
</dbReference>
<evidence type="ECO:0000256" key="1">
    <source>
        <dbReference type="ARBA" id="ARBA00008520"/>
    </source>
</evidence>
<sequence>MARIVVIGAGSAGVNRNVLAAVAAVALVATGCGSAAEEQATGPVQLTIWHGQTDSAGKSIEKLVTRFNQGHPEIKVNIEPGAATADGMLPKLTAALTSDAYPDIAYLYGSWAPNIARNPKTADLTAYTKDPAVGWADFWASERAAATVEGKVVGFPAVVDNMVVLYNKKLLAKAGVEAPKPDWTWDDFRAIAKKTTDAASGTFGTTWPISGGEEAVWGLWPLIWQAGGDVLSPDSKKAVFNSAAGQQALGLLRGMAVDDKSLYLDSSPAEKGQKLFESGRLGMFLSGPWVLSDLRTAKVDYGVVQLPGTNGNHETVSGPDNWVVFKHDDRRVKAATTFLTWLTAADQQLEWMKDTGSLPIRESITKLPGYQDYLKKYPGIDVISGNLANAKRVRPPTTRYPRVSAFVAEAIAQTLLGKADAKTALDEAAAKSDAALAVPGS</sequence>
<keyword evidence="6" id="KW-1185">Reference proteome</keyword>
<dbReference type="InterPro" id="IPR006061">
    <property type="entry name" value="SBP_1_CS"/>
</dbReference>
<dbReference type="PANTHER" id="PTHR43649:SF30">
    <property type="entry name" value="ABC TRANSPORTER SUBSTRATE-BINDING PROTEIN"/>
    <property type="match status" value="1"/>
</dbReference>
<dbReference type="Proteomes" id="UP001597097">
    <property type="component" value="Unassembled WGS sequence"/>
</dbReference>
<protein>
    <submittedName>
        <fullName evidence="5">ABC transporter substrate-binding protein</fullName>
    </submittedName>
</protein>
<reference evidence="6" key="1">
    <citation type="journal article" date="2019" name="Int. J. Syst. Evol. Microbiol.">
        <title>The Global Catalogue of Microorganisms (GCM) 10K type strain sequencing project: providing services to taxonomists for standard genome sequencing and annotation.</title>
        <authorList>
            <consortium name="The Broad Institute Genomics Platform"/>
            <consortium name="The Broad Institute Genome Sequencing Center for Infectious Disease"/>
            <person name="Wu L."/>
            <person name="Ma J."/>
        </authorList>
    </citation>
    <scope>NUCLEOTIDE SEQUENCE [LARGE SCALE GENOMIC DNA]</scope>
    <source>
        <strain evidence="6">CGMCC 1.15399</strain>
    </source>
</reference>